<evidence type="ECO:0000313" key="7">
    <source>
        <dbReference type="Proteomes" id="UP000279236"/>
    </source>
</evidence>
<dbReference type="STRING" id="105984.A0A427Y9Z9"/>
<dbReference type="GO" id="GO:0006412">
    <property type="term" value="P:translation"/>
    <property type="evidence" value="ECO:0007669"/>
    <property type="project" value="InterPro"/>
</dbReference>
<dbReference type="EMBL" id="RSCE01000001">
    <property type="protein sequence ID" value="RSH87933.1"/>
    <property type="molecule type" value="Genomic_DNA"/>
</dbReference>
<dbReference type="GO" id="GO:0005763">
    <property type="term" value="C:mitochondrial small ribosomal subunit"/>
    <property type="evidence" value="ECO:0007669"/>
    <property type="project" value="TreeGrafter"/>
</dbReference>
<feature type="region of interest" description="Disordered" evidence="5">
    <location>
        <begin position="327"/>
        <end position="346"/>
    </location>
</feature>
<gene>
    <name evidence="6" type="primary">MRPS9</name>
    <name evidence="6" type="ORF">EHS24_000455</name>
</gene>
<evidence type="ECO:0000256" key="4">
    <source>
        <dbReference type="RuleBase" id="RU003815"/>
    </source>
</evidence>
<dbReference type="Proteomes" id="UP000279236">
    <property type="component" value="Unassembled WGS sequence"/>
</dbReference>
<keyword evidence="2 4" id="KW-0689">Ribosomal protein</keyword>
<protein>
    <submittedName>
        <fullName evidence="6">37S ribosomal protein S9, mitochondrial</fullName>
    </submittedName>
</protein>
<evidence type="ECO:0000256" key="1">
    <source>
        <dbReference type="ARBA" id="ARBA00005251"/>
    </source>
</evidence>
<proteinExistence type="inferred from homology"/>
<organism evidence="6 7">
    <name type="scientific">Apiotrichum porosum</name>
    <dbReference type="NCBI Taxonomy" id="105984"/>
    <lineage>
        <taxon>Eukaryota</taxon>
        <taxon>Fungi</taxon>
        <taxon>Dikarya</taxon>
        <taxon>Basidiomycota</taxon>
        <taxon>Agaricomycotina</taxon>
        <taxon>Tremellomycetes</taxon>
        <taxon>Trichosporonales</taxon>
        <taxon>Trichosporonaceae</taxon>
        <taxon>Apiotrichum</taxon>
    </lineage>
</organism>
<dbReference type="InterPro" id="IPR014721">
    <property type="entry name" value="Ribsml_uS5_D2-typ_fold_subgr"/>
</dbReference>
<accession>A0A427Y9Z9</accession>
<evidence type="ECO:0000256" key="3">
    <source>
        <dbReference type="ARBA" id="ARBA00023274"/>
    </source>
</evidence>
<feature type="compositionally biased region" description="Basic residues" evidence="5">
    <location>
        <begin position="331"/>
        <end position="346"/>
    </location>
</feature>
<dbReference type="PANTHER" id="PTHR21569">
    <property type="entry name" value="RIBOSOMAL PROTEIN S9"/>
    <property type="match status" value="1"/>
</dbReference>
<evidence type="ECO:0000256" key="2">
    <source>
        <dbReference type="ARBA" id="ARBA00022980"/>
    </source>
</evidence>
<comment type="caution">
    <text evidence="6">The sequence shown here is derived from an EMBL/GenBank/DDBJ whole genome shotgun (WGS) entry which is preliminary data.</text>
</comment>
<dbReference type="OrthoDB" id="10254627at2759"/>
<dbReference type="GO" id="GO:0003735">
    <property type="term" value="F:structural constituent of ribosome"/>
    <property type="evidence" value="ECO:0007669"/>
    <property type="project" value="InterPro"/>
</dbReference>
<evidence type="ECO:0000313" key="6">
    <source>
        <dbReference type="EMBL" id="RSH87933.1"/>
    </source>
</evidence>
<feature type="region of interest" description="Disordered" evidence="5">
    <location>
        <begin position="45"/>
        <end position="68"/>
    </location>
</feature>
<dbReference type="AlphaFoldDB" id="A0A427Y9Z9"/>
<dbReference type="InterPro" id="IPR020574">
    <property type="entry name" value="Ribosomal_uS9_CS"/>
</dbReference>
<dbReference type="Pfam" id="PF00380">
    <property type="entry name" value="Ribosomal_S9"/>
    <property type="match status" value="1"/>
</dbReference>
<sequence>MNVTAGTRALRQAATSLRTVAAASMAGSSRAASTYTAQPFYAPKKRFDDTEPLPRRARPPTTGHFTGKPEYTEAIASLEKILEKARAALRKEYIWPVPADLPYVQPPVAFWRAQTDMGFAIRKNSDYTALLKLLNACNSARHIASLAGSYDVAAALDEAVMPYERADRIAERAAKLAARENADSGIDALGRAYATGRRKNSSARVWVVPSKQGRELLDQPSEKVVGPDGDFAPEIPIEIPTGEVLINHLLLPQHFTRPVDRETVLRPLRVTGLVGAFNVFALARGGGSTGQAGAIALGIGRALALLRDDAVPALRSDLALMRDNRMTERKKTGRKKARAGYTWVKR</sequence>
<comment type="similarity">
    <text evidence="1 4">Belongs to the universal ribosomal protein uS9 family.</text>
</comment>
<dbReference type="InterPro" id="IPR020568">
    <property type="entry name" value="Ribosomal_Su5_D2-typ_SF"/>
</dbReference>
<keyword evidence="3 4" id="KW-0687">Ribonucleoprotein</keyword>
<dbReference type="RefSeq" id="XP_028480141.1">
    <property type="nucleotide sequence ID" value="XM_028616284.1"/>
</dbReference>
<dbReference type="PANTHER" id="PTHR21569:SF1">
    <property type="entry name" value="SMALL RIBOSOMAL SUBUNIT PROTEIN US9M"/>
    <property type="match status" value="1"/>
</dbReference>
<dbReference type="InterPro" id="IPR000754">
    <property type="entry name" value="Ribosomal_uS9"/>
</dbReference>
<dbReference type="SUPFAM" id="SSF54211">
    <property type="entry name" value="Ribosomal protein S5 domain 2-like"/>
    <property type="match status" value="1"/>
</dbReference>
<dbReference type="GeneID" id="39584998"/>
<reference evidence="6 7" key="1">
    <citation type="submission" date="2018-11" db="EMBL/GenBank/DDBJ databases">
        <title>Genome sequence of Apiotrichum porosum DSM 27194.</title>
        <authorList>
            <person name="Aliyu H."/>
            <person name="Gorte O."/>
            <person name="Ochsenreither K."/>
        </authorList>
    </citation>
    <scope>NUCLEOTIDE SEQUENCE [LARGE SCALE GENOMIC DNA]</scope>
    <source>
        <strain evidence="6 7">DSM 27194</strain>
    </source>
</reference>
<keyword evidence="7" id="KW-1185">Reference proteome</keyword>
<dbReference type="Gene3D" id="3.30.230.10">
    <property type="match status" value="1"/>
</dbReference>
<evidence type="ECO:0000256" key="5">
    <source>
        <dbReference type="SAM" id="MobiDB-lite"/>
    </source>
</evidence>
<name>A0A427Y9Z9_9TREE</name>
<dbReference type="GO" id="GO:0003723">
    <property type="term" value="F:RNA binding"/>
    <property type="evidence" value="ECO:0007669"/>
    <property type="project" value="TreeGrafter"/>
</dbReference>
<feature type="compositionally biased region" description="Basic and acidic residues" evidence="5">
    <location>
        <begin position="45"/>
        <end position="54"/>
    </location>
</feature>
<dbReference type="PROSITE" id="PS00360">
    <property type="entry name" value="RIBOSOMAL_S9"/>
    <property type="match status" value="1"/>
</dbReference>